<keyword evidence="1" id="KW-0175">Coiled coil</keyword>
<evidence type="ECO:0000256" key="1">
    <source>
        <dbReference type="SAM" id="Coils"/>
    </source>
</evidence>
<dbReference type="EMBL" id="JAUJLE010000137">
    <property type="protein sequence ID" value="KAK0976877.1"/>
    <property type="molecule type" value="Genomic_DNA"/>
</dbReference>
<gene>
    <name evidence="2" type="ORF">LTR91_013511</name>
</gene>
<dbReference type="Proteomes" id="UP001175353">
    <property type="component" value="Unassembled WGS sequence"/>
</dbReference>
<reference evidence="2" key="1">
    <citation type="submission" date="2023-06" db="EMBL/GenBank/DDBJ databases">
        <title>Black Yeasts Isolated from many extreme environments.</title>
        <authorList>
            <person name="Coleine C."/>
            <person name="Stajich J.E."/>
            <person name="Selbmann L."/>
        </authorList>
    </citation>
    <scope>NUCLEOTIDE SEQUENCE</scope>
    <source>
        <strain evidence="2">CCFEE 5200</strain>
    </source>
</reference>
<organism evidence="2 3">
    <name type="scientific">Friedmanniomyces endolithicus</name>
    <dbReference type="NCBI Taxonomy" id="329885"/>
    <lineage>
        <taxon>Eukaryota</taxon>
        <taxon>Fungi</taxon>
        <taxon>Dikarya</taxon>
        <taxon>Ascomycota</taxon>
        <taxon>Pezizomycotina</taxon>
        <taxon>Dothideomycetes</taxon>
        <taxon>Dothideomycetidae</taxon>
        <taxon>Mycosphaerellales</taxon>
        <taxon>Teratosphaeriaceae</taxon>
        <taxon>Friedmanniomyces</taxon>
    </lineage>
</organism>
<evidence type="ECO:0000313" key="2">
    <source>
        <dbReference type="EMBL" id="KAK0976877.1"/>
    </source>
</evidence>
<comment type="caution">
    <text evidence="2">The sequence shown here is derived from an EMBL/GenBank/DDBJ whole genome shotgun (WGS) entry which is preliminary data.</text>
</comment>
<evidence type="ECO:0000313" key="3">
    <source>
        <dbReference type="Proteomes" id="UP001175353"/>
    </source>
</evidence>
<keyword evidence="3" id="KW-1185">Reference proteome</keyword>
<proteinExistence type="predicted"/>
<name>A0AAN6KDL0_9PEZI</name>
<accession>A0AAN6KDL0</accession>
<feature type="coiled-coil region" evidence="1">
    <location>
        <begin position="166"/>
        <end position="193"/>
    </location>
</feature>
<sequence length="205" mass="22229">MALLRARYRKAARLTAASALLRRAETGHTAAIARPLTTITHAVGNMALRNLIHAKITGANAIHELDTIDCFTDDWETEHNSKLAEAALEIHLACQHAASECKAIVDILDGLLTDPTLSTQVGSFVEMEIRRKNAMGEIAAMARVAEDLAKTETSLELNLMEIGKRAKKLLGKLQGLKVQVQELERIVEGAAVEPQAQGHVQAALQ</sequence>
<dbReference type="AlphaFoldDB" id="A0AAN6KDL0"/>
<protein>
    <submittedName>
        <fullName evidence="2">Uncharacterized protein</fullName>
    </submittedName>
</protein>